<evidence type="ECO:0000313" key="7">
    <source>
        <dbReference type="Proteomes" id="UP000410492"/>
    </source>
</evidence>
<dbReference type="AlphaFoldDB" id="A0A653CRF2"/>
<dbReference type="Gene3D" id="1.10.1450.10">
    <property type="entry name" value="Tetraspanin"/>
    <property type="match status" value="1"/>
</dbReference>
<evidence type="ECO:0000256" key="1">
    <source>
        <dbReference type="ARBA" id="ARBA00004141"/>
    </source>
</evidence>
<protein>
    <submittedName>
        <fullName evidence="6">Uncharacterized protein</fullName>
    </submittedName>
</protein>
<feature type="transmembrane region" description="Helical" evidence="5">
    <location>
        <begin position="47"/>
        <end position="69"/>
    </location>
</feature>
<dbReference type="Proteomes" id="UP000410492">
    <property type="component" value="Unassembled WGS sequence"/>
</dbReference>
<dbReference type="PANTHER" id="PTHR19282">
    <property type="entry name" value="TETRASPANIN"/>
    <property type="match status" value="1"/>
</dbReference>
<dbReference type="CDD" id="cd03127">
    <property type="entry name" value="tetraspanin_LEL"/>
    <property type="match status" value="1"/>
</dbReference>
<keyword evidence="4 5" id="KW-0472">Membrane</keyword>
<sequence length="261" mass="27632">MYAILPNGYLMNSCCEPKFADNCRIATAYKDGCQAQIMKFLENNFKIIGGIAVAAGVAEVAAIALIVVAVKVKSNNGGIEIMSVTSFAIGVAVLVALVAFFGCCGAVKESSCMLTTYAAILITLFIIQVVLGVIAFVAVKNGDKQLKDLISTQLNELYQNKQKSGNQETIDTLQKGLECCGTTGPSDPLAYNSTTGALLNSCCKAETACTIANSYSHGCIEKLEDFLPTYFKAIGGIAIGFSVIELVAALFACYVKKTSKY</sequence>
<reference evidence="6 7" key="1">
    <citation type="submission" date="2019-01" db="EMBL/GenBank/DDBJ databases">
        <authorList>
            <person name="Sayadi A."/>
        </authorList>
    </citation>
    <scope>NUCLEOTIDE SEQUENCE [LARGE SCALE GENOMIC DNA]</scope>
</reference>
<dbReference type="GO" id="GO:0005886">
    <property type="term" value="C:plasma membrane"/>
    <property type="evidence" value="ECO:0007669"/>
    <property type="project" value="TreeGrafter"/>
</dbReference>
<dbReference type="EMBL" id="CAACVG010008407">
    <property type="protein sequence ID" value="VEN49653.1"/>
    <property type="molecule type" value="Genomic_DNA"/>
</dbReference>
<dbReference type="InterPro" id="IPR018499">
    <property type="entry name" value="Tetraspanin/Peripherin"/>
</dbReference>
<evidence type="ECO:0000256" key="2">
    <source>
        <dbReference type="ARBA" id="ARBA00022692"/>
    </source>
</evidence>
<dbReference type="InterPro" id="IPR008952">
    <property type="entry name" value="Tetraspanin_EC2_sf"/>
</dbReference>
<gene>
    <name evidence="6" type="ORF">CALMAC_LOCUS10701</name>
</gene>
<proteinExistence type="predicted"/>
<dbReference type="OrthoDB" id="71600at2759"/>
<dbReference type="SUPFAM" id="SSF48652">
    <property type="entry name" value="Tetraspanin"/>
    <property type="match status" value="1"/>
</dbReference>
<feature type="transmembrane region" description="Helical" evidence="5">
    <location>
        <begin position="114"/>
        <end position="139"/>
    </location>
</feature>
<evidence type="ECO:0000256" key="4">
    <source>
        <dbReference type="ARBA" id="ARBA00023136"/>
    </source>
</evidence>
<keyword evidence="2 5" id="KW-0812">Transmembrane</keyword>
<keyword evidence="3 5" id="KW-1133">Transmembrane helix</keyword>
<evidence type="ECO:0000313" key="6">
    <source>
        <dbReference type="EMBL" id="VEN49653.1"/>
    </source>
</evidence>
<comment type="subcellular location">
    <subcellularLocation>
        <location evidence="1">Membrane</location>
        <topology evidence="1">Multi-pass membrane protein</topology>
    </subcellularLocation>
</comment>
<keyword evidence="7" id="KW-1185">Reference proteome</keyword>
<dbReference type="PRINTS" id="PR00259">
    <property type="entry name" value="TMFOUR"/>
</dbReference>
<dbReference type="Pfam" id="PF00335">
    <property type="entry name" value="Tetraspanin"/>
    <property type="match status" value="1"/>
</dbReference>
<feature type="transmembrane region" description="Helical" evidence="5">
    <location>
        <begin position="81"/>
        <end position="107"/>
    </location>
</feature>
<evidence type="ECO:0000256" key="5">
    <source>
        <dbReference type="SAM" id="Phobius"/>
    </source>
</evidence>
<feature type="transmembrane region" description="Helical" evidence="5">
    <location>
        <begin position="233"/>
        <end position="255"/>
    </location>
</feature>
<organism evidence="6 7">
    <name type="scientific">Callosobruchus maculatus</name>
    <name type="common">Southern cowpea weevil</name>
    <name type="synonym">Pulse bruchid</name>
    <dbReference type="NCBI Taxonomy" id="64391"/>
    <lineage>
        <taxon>Eukaryota</taxon>
        <taxon>Metazoa</taxon>
        <taxon>Ecdysozoa</taxon>
        <taxon>Arthropoda</taxon>
        <taxon>Hexapoda</taxon>
        <taxon>Insecta</taxon>
        <taxon>Pterygota</taxon>
        <taxon>Neoptera</taxon>
        <taxon>Endopterygota</taxon>
        <taxon>Coleoptera</taxon>
        <taxon>Polyphaga</taxon>
        <taxon>Cucujiformia</taxon>
        <taxon>Chrysomeloidea</taxon>
        <taxon>Chrysomelidae</taxon>
        <taxon>Bruchinae</taxon>
        <taxon>Bruchini</taxon>
        <taxon>Callosobruchus</taxon>
    </lineage>
</organism>
<dbReference type="PANTHER" id="PTHR19282:SF521">
    <property type="entry name" value="IP01817P-RELATED"/>
    <property type="match status" value="1"/>
</dbReference>
<evidence type="ECO:0000256" key="3">
    <source>
        <dbReference type="ARBA" id="ARBA00022989"/>
    </source>
</evidence>
<accession>A0A653CRF2</accession>
<name>A0A653CRF2_CALMS</name>